<dbReference type="KEGG" id="ttt:THITE_2115597"/>
<dbReference type="AlphaFoldDB" id="G2R4Y4"/>
<sequence length="114" mass="12141">MISPSRVVIPGLFYWLLLLEAPLVATTVYSSVYVFGVGTTPFILALIVVSPAGSSSTWTQETLKQTRPTSTSYSAYTVASRTQSPGHITSTSSAPGSWCVPVCGVPYWHTSPAI</sequence>
<evidence type="ECO:0000313" key="3">
    <source>
        <dbReference type="Proteomes" id="UP000008181"/>
    </source>
</evidence>
<keyword evidence="3" id="KW-1185">Reference proteome</keyword>
<dbReference type="EMBL" id="CP003010">
    <property type="protein sequence ID" value="AEO66969.1"/>
    <property type="molecule type" value="Genomic_DNA"/>
</dbReference>
<dbReference type="OrthoDB" id="4589907at2759"/>
<dbReference type="RefSeq" id="XP_003653305.1">
    <property type="nucleotide sequence ID" value="XM_003653257.1"/>
</dbReference>
<reference evidence="2 3" key="1">
    <citation type="journal article" date="2011" name="Nat. Biotechnol.">
        <title>Comparative genomic analysis of the thermophilic biomass-degrading fungi Myceliophthora thermophila and Thielavia terrestris.</title>
        <authorList>
            <person name="Berka R.M."/>
            <person name="Grigoriev I.V."/>
            <person name="Otillar R."/>
            <person name="Salamov A."/>
            <person name="Grimwood J."/>
            <person name="Reid I."/>
            <person name="Ishmael N."/>
            <person name="John T."/>
            <person name="Darmond C."/>
            <person name="Moisan M.-C."/>
            <person name="Henrissat B."/>
            <person name="Coutinho P.M."/>
            <person name="Lombard V."/>
            <person name="Natvig D.O."/>
            <person name="Lindquist E."/>
            <person name="Schmutz J."/>
            <person name="Lucas S."/>
            <person name="Harris P."/>
            <person name="Powlowski J."/>
            <person name="Bellemare A."/>
            <person name="Taylor D."/>
            <person name="Butler G."/>
            <person name="de Vries R.P."/>
            <person name="Allijn I.E."/>
            <person name="van den Brink J."/>
            <person name="Ushinsky S."/>
            <person name="Storms R."/>
            <person name="Powell A.J."/>
            <person name="Paulsen I.T."/>
            <person name="Elbourne L.D.H."/>
            <person name="Baker S.E."/>
            <person name="Magnuson J."/>
            <person name="LaBoissiere S."/>
            <person name="Clutterbuck A.J."/>
            <person name="Martinez D."/>
            <person name="Wogulis M."/>
            <person name="de Leon A.L."/>
            <person name="Rey M.W."/>
            <person name="Tsang A."/>
        </authorList>
    </citation>
    <scope>NUCLEOTIDE SEQUENCE [LARGE SCALE GENOMIC DNA]</scope>
    <source>
        <strain evidence="3">ATCC 38088 / NRRL 8126</strain>
    </source>
</reference>
<organism evidence="2 3">
    <name type="scientific">Thermothielavioides terrestris (strain ATCC 38088 / NRRL 8126)</name>
    <name type="common">Thielavia terrestris</name>
    <dbReference type="NCBI Taxonomy" id="578455"/>
    <lineage>
        <taxon>Eukaryota</taxon>
        <taxon>Fungi</taxon>
        <taxon>Dikarya</taxon>
        <taxon>Ascomycota</taxon>
        <taxon>Pezizomycotina</taxon>
        <taxon>Sordariomycetes</taxon>
        <taxon>Sordariomycetidae</taxon>
        <taxon>Sordariales</taxon>
        <taxon>Chaetomiaceae</taxon>
        <taxon>Thermothielavioides</taxon>
        <taxon>Thermothielavioides terrestris</taxon>
    </lineage>
</organism>
<dbReference type="Proteomes" id="UP000008181">
    <property type="component" value="Chromosome 2"/>
</dbReference>
<keyword evidence="1" id="KW-0472">Membrane</keyword>
<feature type="transmembrane region" description="Helical" evidence="1">
    <location>
        <begin position="31"/>
        <end position="49"/>
    </location>
</feature>
<proteinExistence type="predicted"/>
<name>G2R4Y4_THETT</name>
<dbReference type="HOGENOM" id="CLU_2122768_0_0_1"/>
<accession>G2R4Y4</accession>
<feature type="transmembrane region" description="Helical" evidence="1">
    <location>
        <begin position="7"/>
        <end position="25"/>
    </location>
</feature>
<gene>
    <name evidence="2" type="ORF">THITE_2115597</name>
</gene>
<evidence type="ECO:0000313" key="2">
    <source>
        <dbReference type="EMBL" id="AEO66969.1"/>
    </source>
</evidence>
<keyword evidence="1" id="KW-1133">Transmembrane helix</keyword>
<keyword evidence="1" id="KW-0812">Transmembrane</keyword>
<protein>
    <submittedName>
        <fullName evidence="2">Uncharacterized protein</fullName>
    </submittedName>
</protein>
<dbReference type="GeneID" id="11514828"/>
<evidence type="ECO:0000256" key="1">
    <source>
        <dbReference type="SAM" id="Phobius"/>
    </source>
</evidence>